<sequence>MATQLLCGGTIHTPANPDATAMAVADGMVVWVGYDDVGRRLHPDAEVIDLDGRFVGPGFVDSHVHLTATGLATTGLDLSQARSRSDFLARLRTHAQQLPADEVVWAHGWDESAWSGADAQDALPPTTAQIDDAVGPRPAYLIRVDEHSALVSTALRARVDGLSGLAGHSADGAVTAEAHHAVRAAARQALTPSVRTEARRRALDAMAELGVVSVHENGGPEIGGLDDFREVLATDTGIEVVGLWGEAVADVEHARNLLATTGAWGLAGDVFVDGSLGSHTAWLDQPYTDAPDTRGTAYLDADRVYAHLRALTELRRQGGFHVIGDAAMATVTGALARLADEVGTPAVAACAHRVEHAEMVTDAQREVLARCGVIAVMQPAFDARWGGPGQLYEQRLGTPRYSTLNDFAALAKAGVALAFSSDSPVTPVSPWATVGAAVGHHRSASAVSARAAYGACTRGGWRAAGRNDGLTGVLVPGAPASYAVFDVDRLVVAGSDDKVQRWSTDPRSRVPALPDVSPGAAAPTCVRTVHRDTILYDSGALGSAAGTA</sequence>
<dbReference type="GO" id="GO:0016810">
    <property type="term" value="F:hydrolase activity, acting on carbon-nitrogen (but not peptide) bonds"/>
    <property type="evidence" value="ECO:0007669"/>
    <property type="project" value="InterPro"/>
</dbReference>
<evidence type="ECO:0000313" key="2">
    <source>
        <dbReference type="EMBL" id="GED97981.1"/>
    </source>
</evidence>
<dbReference type="InterPro" id="IPR032466">
    <property type="entry name" value="Metal_Hydrolase"/>
</dbReference>
<dbReference type="Gene3D" id="3.10.310.70">
    <property type="match status" value="1"/>
</dbReference>
<dbReference type="Gene3D" id="3.20.20.140">
    <property type="entry name" value="Metal-dependent hydrolases"/>
    <property type="match status" value="1"/>
</dbReference>
<dbReference type="Pfam" id="PF07969">
    <property type="entry name" value="Amidohydro_3"/>
    <property type="match status" value="1"/>
</dbReference>
<evidence type="ECO:0000313" key="3">
    <source>
        <dbReference type="Proteomes" id="UP000444980"/>
    </source>
</evidence>
<dbReference type="SUPFAM" id="SSF51338">
    <property type="entry name" value="Composite domain of metallo-dependent hydrolases"/>
    <property type="match status" value="1"/>
</dbReference>
<organism evidence="2 3">
    <name type="scientific">Gordonia crocea</name>
    <dbReference type="NCBI Taxonomy" id="589162"/>
    <lineage>
        <taxon>Bacteria</taxon>
        <taxon>Bacillati</taxon>
        <taxon>Actinomycetota</taxon>
        <taxon>Actinomycetes</taxon>
        <taxon>Mycobacteriales</taxon>
        <taxon>Gordoniaceae</taxon>
        <taxon>Gordonia</taxon>
    </lineage>
</organism>
<comment type="caution">
    <text evidence="2">The sequence shown here is derived from an EMBL/GenBank/DDBJ whole genome shotgun (WGS) entry which is preliminary data.</text>
</comment>
<keyword evidence="3" id="KW-1185">Reference proteome</keyword>
<proteinExistence type="predicted"/>
<dbReference type="Proteomes" id="UP000444980">
    <property type="component" value="Unassembled WGS sequence"/>
</dbReference>
<evidence type="ECO:0000259" key="1">
    <source>
        <dbReference type="Pfam" id="PF07969"/>
    </source>
</evidence>
<dbReference type="PANTHER" id="PTHR22642:SF2">
    <property type="entry name" value="PROTEIN LONG AFTER FAR-RED 3"/>
    <property type="match status" value="1"/>
</dbReference>
<name>A0A7I9UYS8_9ACTN</name>
<accession>A0A7I9UYS8</accession>
<dbReference type="PANTHER" id="PTHR22642">
    <property type="entry name" value="IMIDAZOLONEPROPIONASE"/>
    <property type="match status" value="1"/>
</dbReference>
<dbReference type="InterPro" id="IPR013108">
    <property type="entry name" value="Amidohydro_3"/>
</dbReference>
<dbReference type="RefSeq" id="WP_161927230.1">
    <property type="nucleotide sequence ID" value="NZ_BJOU01000001.1"/>
</dbReference>
<keyword evidence="2" id="KW-0378">Hydrolase</keyword>
<protein>
    <submittedName>
        <fullName evidence="2">Amidohydrolase</fullName>
    </submittedName>
</protein>
<dbReference type="InterPro" id="IPR011059">
    <property type="entry name" value="Metal-dep_hydrolase_composite"/>
</dbReference>
<dbReference type="EMBL" id="BJOU01000001">
    <property type="protein sequence ID" value="GED97981.1"/>
    <property type="molecule type" value="Genomic_DNA"/>
</dbReference>
<dbReference type="OrthoDB" id="3238066at2"/>
<dbReference type="Gene3D" id="2.30.40.10">
    <property type="entry name" value="Urease, subunit C, domain 1"/>
    <property type="match status" value="1"/>
</dbReference>
<reference evidence="3" key="1">
    <citation type="submission" date="2019-06" db="EMBL/GenBank/DDBJ databases">
        <title>Gordonia isolated from sludge of a wastewater treatment plant.</title>
        <authorList>
            <person name="Tamura T."/>
            <person name="Aoyama K."/>
            <person name="Kang Y."/>
            <person name="Saito S."/>
            <person name="Akiyama N."/>
            <person name="Yazawa K."/>
            <person name="Gonoi T."/>
            <person name="Mikami Y."/>
        </authorList>
    </citation>
    <scope>NUCLEOTIDE SEQUENCE [LARGE SCALE GENOMIC DNA]</scope>
    <source>
        <strain evidence="3">NBRC 107697</strain>
    </source>
</reference>
<feature type="domain" description="Amidohydrolase 3" evidence="1">
    <location>
        <begin position="46"/>
        <end position="530"/>
    </location>
</feature>
<dbReference type="SUPFAM" id="SSF51556">
    <property type="entry name" value="Metallo-dependent hydrolases"/>
    <property type="match status" value="1"/>
</dbReference>
<gene>
    <name evidence="2" type="ORF">nbrc107697_20200</name>
</gene>
<dbReference type="AlphaFoldDB" id="A0A7I9UYS8"/>